<keyword evidence="3" id="KW-1185">Reference proteome</keyword>
<sequence length="58" mass="6483">TSSIDPNAMGAARERAEKLIADNTVMIFSKSFCPYCTKTKQTLKKEGVDFELLELDQV</sequence>
<dbReference type="PROSITE" id="PS51354">
    <property type="entry name" value="GLUTAREDOXIN_2"/>
    <property type="match status" value="1"/>
</dbReference>
<dbReference type="GO" id="GO:0015038">
    <property type="term" value="F:glutathione disulfide oxidoreductase activity"/>
    <property type="evidence" value="ECO:0007669"/>
    <property type="project" value="TreeGrafter"/>
</dbReference>
<dbReference type="Gene3D" id="3.40.30.10">
    <property type="entry name" value="Glutaredoxin"/>
    <property type="match status" value="1"/>
</dbReference>
<dbReference type="InterPro" id="IPR011767">
    <property type="entry name" value="GLR_AS"/>
</dbReference>
<dbReference type="InterPro" id="IPR036249">
    <property type="entry name" value="Thioredoxin-like_sf"/>
</dbReference>
<dbReference type="PANTHER" id="PTHR45694:SF18">
    <property type="entry name" value="GLUTAREDOXIN-1-RELATED"/>
    <property type="match status" value="1"/>
</dbReference>
<dbReference type="STRING" id="667725.A0A0L0EZQ5"/>
<dbReference type="SUPFAM" id="SSF52833">
    <property type="entry name" value="Thioredoxin-like"/>
    <property type="match status" value="1"/>
</dbReference>
<protein>
    <recommendedName>
        <fullName evidence="1">Glutaredoxin domain-containing protein</fullName>
    </recommendedName>
</protein>
<evidence type="ECO:0000259" key="1">
    <source>
        <dbReference type="Pfam" id="PF00462"/>
    </source>
</evidence>
<dbReference type="OrthoDB" id="418495at2759"/>
<dbReference type="PANTHER" id="PTHR45694">
    <property type="entry name" value="GLUTAREDOXIN 2"/>
    <property type="match status" value="1"/>
</dbReference>
<dbReference type="AlphaFoldDB" id="A0A0L0EZQ5"/>
<dbReference type="GO" id="GO:0005737">
    <property type="term" value="C:cytoplasm"/>
    <property type="evidence" value="ECO:0007669"/>
    <property type="project" value="TreeGrafter"/>
</dbReference>
<evidence type="ECO:0000313" key="2">
    <source>
        <dbReference type="EMBL" id="KNC69975.1"/>
    </source>
</evidence>
<dbReference type="GeneID" id="25918005"/>
<accession>A0A0L0EZQ5</accession>
<evidence type="ECO:0000313" key="3">
    <source>
        <dbReference type="Proteomes" id="UP000054560"/>
    </source>
</evidence>
<gene>
    <name evidence="2" type="ORF">SARC_17501</name>
</gene>
<dbReference type="GO" id="GO:0005634">
    <property type="term" value="C:nucleus"/>
    <property type="evidence" value="ECO:0007669"/>
    <property type="project" value="TreeGrafter"/>
</dbReference>
<dbReference type="GO" id="GO:0034599">
    <property type="term" value="P:cellular response to oxidative stress"/>
    <property type="evidence" value="ECO:0007669"/>
    <property type="project" value="TreeGrafter"/>
</dbReference>
<proteinExistence type="predicted"/>
<feature type="domain" description="Glutaredoxin" evidence="1">
    <location>
        <begin position="25"/>
        <end position="57"/>
    </location>
</feature>
<reference evidence="2 3" key="1">
    <citation type="submission" date="2011-02" db="EMBL/GenBank/DDBJ databases">
        <title>The Genome Sequence of Sphaeroforma arctica JP610.</title>
        <authorList>
            <consortium name="The Broad Institute Genome Sequencing Platform"/>
            <person name="Russ C."/>
            <person name="Cuomo C."/>
            <person name="Young S.K."/>
            <person name="Zeng Q."/>
            <person name="Gargeya S."/>
            <person name="Alvarado L."/>
            <person name="Berlin A."/>
            <person name="Chapman S.B."/>
            <person name="Chen Z."/>
            <person name="Freedman E."/>
            <person name="Gellesch M."/>
            <person name="Goldberg J."/>
            <person name="Griggs A."/>
            <person name="Gujja S."/>
            <person name="Heilman E."/>
            <person name="Heiman D."/>
            <person name="Howarth C."/>
            <person name="Mehta T."/>
            <person name="Neiman D."/>
            <person name="Pearson M."/>
            <person name="Roberts A."/>
            <person name="Saif S."/>
            <person name="Shea T."/>
            <person name="Shenoy N."/>
            <person name="Sisk P."/>
            <person name="Stolte C."/>
            <person name="Sykes S."/>
            <person name="White J."/>
            <person name="Yandava C."/>
            <person name="Burger G."/>
            <person name="Gray M.W."/>
            <person name="Holland P.W.H."/>
            <person name="King N."/>
            <person name="Lang F.B.F."/>
            <person name="Roger A.J."/>
            <person name="Ruiz-Trillo I."/>
            <person name="Haas B."/>
            <person name="Nusbaum C."/>
            <person name="Birren B."/>
        </authorList>
    </citation>
    <scope>NUCLEOTIDE SEQUENCE [LARGE SCALE GENOMIC DNA]</scope>
    <source>
        <strain evidence="2 3">JP610</strain>
    </source>
</reference>
<feature type="non-terminal residue" evidence="2">
    <location>
        <position position="1"/>
    </location>
</feature>
<dbReference type="Proteomes" id="UP000054560">
    <property type="component" value="Unassembled WGS sequence"/>
</dbReference>
<organism evidence="2 3">
    <name type="scientific">Sphaeroforma arctica JP610</name>
    <dbReference type="NCBI Taxonomy" id="667725"/>
    <lineage>
        <taxon>Eukaryota</taxon>
        <taxon>Ichthyosporea</taxon>
        <taxon>Ichthyophonida</taxon>
        <taxon>Sphaeroforma</taxon>
    </lineage>
</organism>
<dbReference type="InterPro" id="IPR002109">
    <property type="entry name" value="Glutaredoxin"/>
</dbReference>
<dbReference type="Pfam" id="PF00462">
    <property type="entry name" value="Glutaredoxin"/>
    <property type="match status" value="1"/>
</dbReference>
<dbReference type="EMBL" id="KQ252621">
    <property type="protein sequence ID" value="KNC69975.1"/>
    <property type="molecule type" value="Genomic_DNA"/>
</dbReference>
<dbReference type="PROSITE" id="PS00195">
    <property type="entry name" value="GLUTAREDOXIN_1"/>
    <property type="match status" value="1"/>
</dbReference>
<name>A0A0L0EZQ5_9EUKA</name>
<dbReference type="RefSeq" id="XP_014143877.1">
    <property type="nucleotide sequence ID" value="XM_014288402.1"/>
</dbReference>